<evidence type="ECO:0000313" key="1">
    <source>
        <dbReference type="EMBL" id="STL19550.1"/>
    </source>
</evidence>
<organism evidence="1 2">
    <name type="scientific">Escherichia coli</name>
    <dbReference type="NCBI Taxonomy" id="562"/>
    <lineage>
        <taxon>Bacteria</taxon>
        <taxon>Pseudomonadati</taxon>
        <taxon>Pseudomonadota</taxon>
        <taxon>Gammaproteobacteria</taxon>
        <taxon>Enterobacterales</taxon>
        <taxon>Enterobacteriaceae</taxon>
        <taxon>Escherichia</taxon>
    </lineage>
</organism>
<dbReference type="AlphaFoldDB" id="A0A377AJ80"/>
<proteinExistence type="predicted"/>
<accession>A0A377AJ80</accession>
<dbReference type="EMBL" id="UGED01000004">
    <property type="protein sequence ID" value="STL19550.1"/>
    <property type="molecule type" value="Genomic_DNA"/>
</dbReference>
<name>A0A377AJ80_ECOLX</name>
<protein>
    <submittedName>
        <fullName evidence="1">Uncharacterized protein</fullName>
    </submittedName>
</protein>
<gene>
    <name evidence="1" type="ORF">NCTC9962_01133</name>
</gene>
<reference evidence="1 2" key="1">
    <citation type="submission" date="2018-06" db="EMBL/GenBank/DDBJ databases">
        <authorList>
            <consortium name="Pathogen Informatics"/>
            <person name="Doyle S."/>
        </authorList>
    </citation>
    <scope>NUCLEOTIDE SEQUENCE [LARGE SCALE GENOMIC DNA]</scope>
    <source>
        <strain evidence="1 2">NCTC9962</strain>
    </source>
</reference>
<evidence type="ECO:0000313" key="2">
    <source>
        <dbReference type="Proteomes" id="UP000254052"/>
    </source>
</evidence>
<dbReference type="Proteomes" id="UP000254052">
    <property type="component" value="Unassembled WGS sequence"/>
</dbReference>
<sequence length="95" mass="11034">MQSKQAHPARRMNSVGMGMVALFGNQIRDVMYRDDSIKNHQKDEDQHSQREIVLETYLPRIHVLSVLFFGWQPEGSQADILTIIRVSDSRHNTKE</sequence>